<evidence type="ECO:0000313" key="6">
    <source>
        <dbReference type="Proteomes" id="UP000199308"/>
    </source>
</evidence>
<sequence length="308" mass="35557">MNWLKQNWKKMMTSIIGVLAVLGAIWYAIWGLKDYQVNPEIIAKRYQYQTSAINMKMQQQSANSYSFTYTSFDGANVNGRIQYPVNVHADSNDKYPVLIGIHAMGRSENRWWMDSFKQRPTLEQTHKITEQALESGYIVIAIDSRNHGKRKDAAYSIIDIMDDMHFWGERDPYEQMVVDTVKDYRVLLDWMDNQSQFDKEQTHVAGYSMGAQVSLLLASTDQRIEHVLSIVPPYLDDKTAIVAPKNFARAINVDTLWLVTANDDEYASKSENQELFEMIAIDDKKHIQFDGGHVLPTGYYNQLSGWFK</sequence>
<accession>A0A1I0HRI5</accession>
<dbReference type="Gene3D" id="3.40.50.1820">
    <property type="entry name" value="alpha/beta hydrolase"/>
    <property type="match status" value="1"/>
</dbReference>
<evidence type="ECO:0000256" key="3">
    <source>
        <dbReference type="SAM" id="Phobius"/>
    </source>
</evidence>
<dbReference type="STRING" id="349064.SAMN05660429_02881"/>
<dbReference type="PANTHER" id="PTHR22946">
    <property type="entry name" value="DIENELACTONE HYDROLASE DOMAIN-CONTAINING PROTEIN-RELATED"/>
    <property type="match status" value="1"/>
</dbReference>
<evidence type="ECO:0000256" key="1">
    <source>
        <dbReference type="ARBA" id="ARBA00022801"/>
    </source>
</evidence>
<evidence type="ECO:0000256" key="2">
    <source>
        <dbReference type="ARBA" id="ARBA00038115"/>
    </source>
</evidence>
<evidence type="ECO:0000313" key="5">
    <source>
        <dbReference type="EMBL" id="SET85786.1"/>
    </source>
</evidence>
<protein>
    <submittedName>
        <fullName evidence="5">Alpha/beta hydrolase family protein</fullName>
    </submittedName>
</protein>
<name>A0A1I0HRI5_THASX</name>
<dbReference type="InterPro" id="IPR050261">
    <property type="entry name" value="FrsA_esterase"/>
</dbReference>
<dbReference type="Proteomes" id="UP000199308">
    <property type="component" value="Unassembled WGS sequence"/>
</dbReference>
<feature type="transmembrane region" description="Helical" evidence="3">
    <location>
        <begin position="12"/>
        <end position="32"/>
    </location>
</feature>
<reference evidence="5 6" key="1">
    <citation type="submission" date="2016-10" db="EMBL/GenBank/DDBJ databases">
        <authorList>
            <person name="de Groot N.N."/>
        </authorList>
    </citation>
    <scope>NUCLEOTIDE SEQUENCE [LARGE SCALE GENOMIC DNA]</scope>
    <source>
        <strain evidence="5 6">DSM 19706</strain>
    </source>
</reference>
<feature type="domain" description="AB hydrolase-1" evidence="4">
    <location>
        <begin position="130"/>
        <end position="238"/>
    </location>
</feature>
<dbReference type="InterPro" id="IPR000073">
    <property type="entry name" value="AB_hydrolase_1"/>
</dbReference>
<dbReference type="EMBL" id="FOHK01000017">
    <property type="protein sequence ID" value="SET85786.1"/>
    <property type="molecule type" value="Genomic_DNA"/>
</dbReference>
<organism evidence="5 6">
    <name type="scientific">Thalassotalea agarivorans</name>
    <name type="common">Thalassomonas agarivorans</name>
    <dbReference type="NCBI Taxonomy" id="349064"/>
    <lineage>
        <taxon>Bacteria</taxon>
        <taxon>Pseudomonadati</taxon>
        <taxon>Pseudomonadota</taxon>
        <taxon>Gammaproteobacteria</taxon>
        <taxon>Alteromonadales</taxon>
        <taxon>Colwelliaceae</taxon>
        <taxon>Thalassotalea</taxon>
    </lineage>
</organism>
<dbReference type="InterPro" id="IPR029058">
    <property type="entry name" value="AB_hydrolase_fold"/>
</dbReference>
<evidence type="ECO:0000259" key="4">
    <source>
        <dbReference type="Pfam" id="PF00561"/>
    </source>
</evidence>
<keyword evidence="1 5" id="KW-0378">Hydrolase</keyword>
<proteinExistence type="inferred from homology"/>
<gene>
    <name evidence="5" type="ORF">SAMN05660429_02881</name>
</gene>
<dbReference type="OrthoDB" id="9804723at2"/>
<dbReference type="AlphaFoldDB" id="A0A1I0HRI5"/>
<keyword evidence="3" id="KW-1133">Transmembrane helix</keyword>
<keyword evidence="3" id="KW-0472">Membrane</keyword>
<dbReference type="GO" id="GO:0052689">
    <property type="term" value="F:carboxylic ester hydrolase activity"/>
    <property type="evidence" value="ECO:0007669"/>
    <property type="project" value="UniProtKB-ARBA"/>
</dbReference>
<dbReference type="Pfam" id="PF00561">
    <property type="entry name" value="Abhydrolase_1"/>
    <property type="match status" value="1"/>
</dbReference>
<dbReference type="RefSeq" id="WP_093332008.1">
    <property type="nucleotide sequence ID" value="NZ_AP027363.1"/>
</dbReference>
<keyword evidence="3" id="KW-0812">Transmembrane</keyword>
<dbReference type="SUPFAM" id="SSF53474">
    <property type="entry name" value="alpha/beta-Hydrolases"/>
    <property type="match status" value="1"/>
</dbReference>
<comment type="similarity">
    <text evidence="2">Belongs to the AB hydrolase superfamily. FUS2 hydrolase family.</text>
</comment>
<keyword evidence="6" id="KW-1185">Reference proteome</keyword>
<dbReference type="PANTHER" id="PTHR22946:SF9">
    <property type="entry name" value="POLYKETIDE TRANSFERASE AF380"/>
    <property type="match status" value="1"/>
</dbReference>